<comment type="similarity">
    <text evidence="4 9 10">Belongs to the HisA/HisF family.</text>
</comment>
<dbReference type="EMBL" id="DLVE01000035">
    <property type="protein sequence ID" value="HAA83700.1"/>
    <property type="molecule type" value="Genomic_DNA"/>
</dbReference>
<dbReference type="PANTHER" id="PTHR43090:SF2">
    <property type="entry name" value="1-(5-PHOSPHORIBOSYL)-5-[(5-PHOSPHORIBOSYLAMINO)METHYLIDENEAMINO] IMIDAZOLE-4-CARBOXAMIDE ISOMERASE"/>
    <property type="match status" value="1"/>
</dbReference>
<dbReference type="InterPro" id="IPR044524">
    <property type="entry name" value="Isoase_HisA-like"/>
</dbReference>
<feature type="active site" description="Proton donor" evidence="9">
    <location>
        <position position="129"/>
    </location>
</feature>
<keyword evidence="6 9" id="KW-0028">Amino-acid biosynthesis</keyword>
<dbReference type="GO" id="GO:0003949">
    <property type="term" value="F:1-(5-phosphoribosyl)-5-[(5-phosphoribosylamino)methylideneamino]imidazole-4-carboxamide isomerase activity"/>
    <property type="evidence" value="ECO:0007669"/>
    <property type="project" value="UniProtKB-UniRule"/>
</dbReference>
<evidence type="ECO:0000256" key="9">
    <source>
        <dbReference type="HAMAP-Rule" id="MF_01014"/>
    </source>
</evidence>
<organism evidence="12 13">
    <name type="scientific">Thermodesulfobacterium commune</name>
    <dbReference type="NCBI Taxonomy" id="1741"/>
    <lineage>
        <taxon>Bacteria</taxon>
        <taxon>Pseudomonadati</taxon>
        <taxon>Thermodesulfobacteriota</taxon>
        <taxon>Thermodesulfobacteria</taxon>
        <taxon>Thermodesulfobacteriales</taxon>
        <taxon>Thermodesulfobacteriaceae</taxon>
        <taxon>Thermodesulfobacterium</taxon>
    </lineage>
</organism>
<dbReference type="InterPro" id="IPR023016">
    <property type="entry name" value="HisA/PriA"/>
</dbReference>
<evidence type="ECO:0000256" key="5">
    <source>
        <dbReference type="ARBA" id="ARBA00022490"/>
    </source>
</evidence>
<dbReference type="GO" id="GO:0005737">
    <property type="term" value="C:cytoplasm"/>
    <property type="evidence" value="ECO:0007669"/>
    <property type="project" value="UniProtKB-SubCell"/>
</dbReference>
<dbReference type="SUPFAM" id="SSF51366">
    <property type="entry name" value="Ribulose-phoshate binding barrel"/>
    <property type="match status" value="1"/>
</dbReference>
<dbReference type="EC" id="5.3.1.16" evidence="9 11"/>
<evidence type="ECO:0000256" key="6">
    <source>
        <dbReference type="ARBA" id="ARBA00022605"/>
    </source>
</evidence>
<evidence type="ECO:0000256" key="7">
    <source>
        <dbReference type="ARBA" id="ARBA00023102"/>
    </source>
</evidence>
<reference evidence="12 13" key="1">
    <citation type="journal article" date="2018" name="Nat. Biotechnol.">
        <title>A standardized bacterial taxonomy based on genome phylogeny substantially revises the tree of life.</title>
        <authorList>
            <person name="Parks D.H."/>
            <person name="Chuvochina M."/>
            <person name="Waite D.W."/>
            <person name="Rinke C."/>
            <person name="Skarshewski A."/>
            <person name="Chaumeil P.A."/>
            <person name="Hugenholtz P."/>
        </authorList>
    </citation>
    <scope>NUCLEOTIDE SEQUENCE [LARGE SCALE GENOMIC DNA]</scope>
    <source>
        <strain evidence="12">UBA12529</strain>
    </source>
</reference>
<evidence type="ECO:0000256" key="11">
    <source>
        <dbReference type="RuleBase" id="RU003658"/>
    </source>
</evidence>
<dbReference type="FunFam" id="3.20.20.70:FF:000009">
    <property type="entry name" value="1-(5-phosphoribosyl)-5-[(5-phosphoribosylamino)methylideneamino] imidazole-4-carboxamide isomerase"/>
    <property type="match status" value="1"/>
</dbReference>
<name>A0A117LCK1_9BACT</name>
<dbReference type="InterPro" id="IPR011060">
    <property type="entry name" value="RibuloseP-bd_barrel"/>
</dbReference>
<evidence type="ECO:0000256" key="10">
    <source>
        <dbReference type="RuleBase" id="RU003657"/>
    </source>
</evidence>
<dbReference type="Gene3D" id="3.20.20.70">
    <property type="entry name" value="Aldolase class I"/>
    <property type="match status" value="1"/>
</dbReference>
<comment type="pathway">
    <text evidence="3 9 11">Amino-acid biosynthesis; L-histidine biosynthesis; L-histidine from 5-phospho-alpha-D-ribose 1-diphosphate: step 4/9.</text>
</comment>
<comment type="caution">
    <text evidence="12">The sequence shown here is derived from an EMBL/GenBank/DDBJ whole genome shotgun (WGS) entry which is preliminary data.</text>
</comment>
<evidence type="ECO:0000256" key="1">
    <source>
        <dbReference type="ARBA" id="ARBA00000901"/>
    </source>
</evidence>
<evidence type="ECO:0000256" key="2">
    <source>
        <dbReference type="ARBA" id="ARBA00004496"/>
    </source>
</evidence>
<accession>A0A117LCK1</accession>
<dbReference type="HAMAP" id="MF_01014">
    <property type="entry name" value="HisA"/>
    <property type="match status" value="1"/>
</dbReference>
<evidence type="ECO:0000313" key="12">
    <source>
        <dbReference type="EMBL" id="HAA83700.1"/>
    </source>
</evidence>
<dbReference type="CDD" id="cd04732">
    <property type="entry name" value="HisA"/>
    <property type="match status" value="1"/>
</dbReference>
<proteinExistence type="inferred from homology"/>
<evidence type="ECO:0000256" key="3">
    <source>
        <dbReference type="ARBA" id="ARBA00005133"/>
    </source>
</evidence>
<feature type="active site" description="Proton acceptor" evidence="9">
    <location>
        <position position="8"/>
    </location>
</feature>
<sequence>MLVIPAIDLRNHKVVRLFQGDYEKTKVYGENPEEYARFFRQQGAKRLHIVDLDGAKEGKPVHKDLVIKIAQGLDIPVQVGGGIRTEEHVETYLKNGVSQVILGTKAVSSVDWLRILCNRYPQKIIVSVDVKGEKVAIAGWLETSEVNYLDFIKNLKGLKLFAIILTIIERDGTQKGVEVDRLEKALQFSEHPIILAGGVSTLEDIQKLKPYEKLGLMGVITGRALYEGTLNLKEALLLAE</sequence>
<dbReference type="Proteomes" id="UP000257240">
    <property type="component" value="Unassembled WGS sequence"/>
</dbReference>
<keyword evidence="8 9" id="KW-0413">Isomerase</keyword>
<comment type="catalytic activity">
    <reaction evidence="1 9 11">
        <text>1-(5-phospho-beta-D-ribosyl)-5-[(5-phospho-beta-D-ribosylamino)methylideneamino]imidazole-4-carboxamide = 5-[(5-phospho-1-deoxy-D-ribulos-1-ylimino)methylamino]-1-(5-phospho-beta-D-ribosyl)imidazole-4-carboxamide</text>
        <dbReference type="Rhea" id="RHEA:15469"/>
        <dbReference type="ChEBI" id="CHEBI:58435"/>
        <dbReference type="ChEBI" id="CHEBI:58525"/>
        <dbReference type="EC" id="5.3.1.16"/>
    </reaction>
</comment>
<dbReference type="AlphaFoldDB" id="A0A117LCK1"/>
<keyword evidence="7 9" id="KW-0368">Histidine biosynthesis</keyword>
<dbReference type="UniPathway" id="UPA00031">
    <property type="reaction ID" value="UER00009"/>
</dbReference>
<dbReference type="GO" id="GO:0000105">
    <property type="term" value="P:L-histidine biosynthetic process"/>
    <property type="evidence" value="ECO:0007669"/>
    <property type="project" value="UniProtKB-UniRule"/>
</dbReference>
<dbReference type="GO" id="GO:0000162">
    <property type="term" value="P:L-tryptophan biosynthetic process"/>
    <property type="evidence" value="ECO:0007669"/>
    <property type="project" value="TreeGrafter"/>
</dbReference>
<evidence type="ECO:0000256" key="4">
    <source>
        <dbReference type="ARBA" id="ARBA00009667"/>
    </source>
</evidence>
<dbReference type="Pfam" id="PF00977">
    <property type="entry name" value="His_biosynth"/>
    <property type="match status" value="1"/>
</dbReference>
<dbReference type="InterPro" id="IPR006062">
    <property type="entry name" value="His_biosynth"/>
</dbReference>
<protein>
    <recommendedName>
        <fullName evidence="9 11">1-(5-phosphoribosyl)-5-[(5-phosphoribosylamino)methylideneamino] imidazole-4-carboxamide isomerase</fullName>
        <ecNumber evidence="9 11">5.3.1.16</ecNumber>
    </recommendedName>
    <alternativeName>
        <fullName evidence="9">Phosphoribosylformimino-5-aminoimidazole carboxamide ribotide isomerase</fullName>
    </alternativeName>
</protein>
<dbReference type="NCBIfam" id="TIGR00007">
    <property type="entry name" value="1-(5-phosphoribosyl)-5-[(5-phosphoribosylamino)methylideneamino]imidazole-4-carboxamide isomerase"/>
    <property type="match status" value="1"/>
</dbReference>
<dbReference type="InterPro" id="IPR006063">
    <property type="entry name" value="HisA_bact_arch"/>
</dbReference>
<dbReference type="RefSeq" id="WP_273011589.1">
    <property type="nucleotide sequence ID" value="NZ_DAINLL010000012.1"/>
</dbReference>
<evidence type="ECO:0000256" key="8">
    <source>
        <dbReference type="ARBA" id="ARBA00023235"/>
    </source>
</evidence>
<keyword evidence="5 9" id="KW-0963">Cytoplasm</keyword>
<gene>
    <name evidence="9 12" type="primary">hisA</name>
    <name evidence="12" type="ORF">DCE01_02780</name>
</gene>
<dbReference type="PANTHER" id="PTHR43090">
    <property type="entry name" value="1-(5-PHOSPHORIBOSYL)-5-[(5-PHOSPHORIBOSYLAMINO)METHYLIDENEAMINO] IMIDAZOLE-4-CARBOXAMIDE ISOMERASE"/>
    <property type="match status" value="1"/>
</dbReference>
<comment type="subcellular location">
    <subcellularLocation>
        <location evidence="2 9 11">Cytoplasm</location>
    </subcellularLocation>
</comment>
<dbReference type="InterPro" id="IPR013785">
    <property type="entry name" value="Aldolase_TIM"/>
</dbReference>
<evidence type="ECO:0000313" key="13">
    <source>
        <dbReference type="Proteomes" id="UP000257240"/>
    </source>
</evidence>